<protein>
    <recommendedName>
        <fullName evidence="2">histidine kinase</fullName>
        <ecNumber evidence="2">2.7.13.3</ecNumber>
    </recommendedName>
</protein>
<dbReference type="EC" id="2.7.13.3" evidence="2"/>
<dbReference type="Pfam" id="PF07730">
    <property type="entry name" value="HisKA_3"/>
    <property type="match status" value="1"/>
</dbReference>
<dbReference type="PANTHER" id="PTHR24421:SF10">
    <property type="entry name" value="NITRATE_NITRITE SENSOR PROTEIN NARQ"/>
    <property type="match status" value="1"/>
</dbReference>
<name>A0A372ZZV3_9ACTN</name>
<keyword evidence="6" id="KW-0418">Kinase</keyword>
<keyword evidence="12" id="KW-1185">Reference proteome</keyword>
<evidence type="ECO:0000256" key="5">
    <source>
        <dbReference type="ARBA" id="ARBA00022741"/>
    </source>
</evidence>
<dbReference type="GO" id="GO:0000155">
    <property type="term" value="F:phosphorelay sensor kinase activity"/>
    <property type="evidence" value="ECO:0007669"/>
    <property type="project" value="InterPro"/>
</dbReference>
<evidence type="ECO:0000256" key="4">
    <source>
        <dbReference type="ARBA" id="ARBA00022679"/>
    </source>
</evidence>
<dbReference type="EMBL" id="QVIG01000001">
    <property type="protein sequence ID" value="RGD60910.1"/>
    <property type="molecule type" value="Genomic_DNA"/>
</dbReference>
<dbReference type="SUPFAM" id="SSF55874">
    <property type="entry name" value="ATPase domain of HSP90 chaperone/DNA topoisomerase II/histidine kinase"/>
    <property type="match status" value="1"/>
</dbReference>
<evidence type="ECO:0000256" key="2">
    <source>
        <dbReference type="ARBA" id="ARBA00012438"/>
    </source>
</evidence>
<dbReference type="Proteomes" id="UP000263377">
    <property type="component" value="Unassembled WGS sequence"/>
</dbReference>
<dbReference type="InterPro" id="IPR050482">
    <property type="entry name" value="Sensor_HK_TwoCompSys"/>
</dbReference>
<evidence type="ECO:0000313" key="11">
    <source>
        <dbReference type="EMBL" id="RGD60910.1"/>
    </source>
</evidence>
<feature type="domain" description="Histidine kinase/HSP90-like ATPase" evidence="10">
    <location>
        <begin position="304"/>
        <end position="398"/>
    </location>
</feature>
<keyword evidence="3" id="KW-0597">Phosphoprotein</keyword>
<dbReference type="Gene3D" id="3.30.565.10">
    <property type="entry name" value="Histidine kinase-like ATPase, C-terminal domain"/>
    <property type="match status" value="1"/>
</dbReference>
<comment type="caution">
    <text evidence="11">The sequence shown here is derived from an EMBL/GenBank/DDBJ whole genome shotgun (WGS) entry which is preliminary data.</text>
</comment>
<evidence type="ECO:0000256" key="6">
    <source>
        <dbReference type="ARBA" id="ARBA00022777"/>
    </source>
</evidence>
<feature type="transmembrane region" description="Helical" evidence="9">
    <location>
        <begin position="148"/>
        <end position="167"/>
    </location>
</feature>
<dbReference type="InterPro" id="IPR036890">
    <property type="entry name" value="HATPase_C_sf"/>
</dbReference>
<organism evidence="11 12">
    <name type="scientific">Kitasatospora xanthocidica</name>
    <dbReference type="NCBI Taxonomy" id="83382"/>
    <lineage>
        <taxon>Bacteria</taxon>
        <taxon>Bacillati</taxon>
        <taxon>Actinomycetota</taxon>
        <taxon>Actinomycetes</taxon>
        <taxon>Kitasatosporales</taxon>
        <taxon>Streptomycetaceae</taxon>
        <taxon>Kitasatospora</taxon>
    </lineage>
</organism>
<keyword evidence="9" id="KW-0812">Transmembrane</keyword>
<dbReference type="GO" id="GO:0005524">
    <property type="term" value="F:ATP binding"/>
    <property type="evidence" value="ECO:0007669"/>
    <property type="project" value="UniProtKB-KW"/>
</dbReference>
<dbReference type="Pfam" id="PF02518">
    <property type="entry name" value="HATPase_c"/>
    <property type="match status" value="1"/>
</dbReference>
<dbReference type="GO" id="GO:0046983">
    <property type="term" value="F:protein dimerization activity"/>
    <property type="evidence" value="ECO:0007669"/>
    <property type="project" value="InterPro"/>
</dbReference>
<evidence type="ECO:0000256" key="3">
    <source>
        <dbReference type="ARBA" id="ARBA00022553"/>
    </source>
</evidence>
<dbReference type="InterPro" id="IPR055558">
    <property type="entry name" value="DUF7134"/>
</dbReference>
<dbReference type="Pfam" id="PF23539">
    <property type="entry name" value="DUF7134"/>
    <property type="match status" value="1"/>
</dbReference>
<sequence length="408" mass="43003">MTEVATDGVRRRGSPTVTAADAALALAVTVPDVFFYAAPLATGTNVRDQLLLAAFAVPEAVALTFRRRWPEAVFAVVWAAAVGAALLSLNSGFAFTPFFGVLLALYTAARLSGRPASVAALVLTALPIALAIWYPVADGAVPPSRRTSYLVSGIAYFLPITAVAWGAGRRVRAAALAAERDQRELARARQAVLGERVQIARELHDIVANAVAVIVMQADTARCTAPADADRLAGTLRDIEELGRNAMAELRRMLRLLRTADVPMTDGTGRHGLADLGPLLEDARRAGILIDLEVRGTPAHLDDSVDLTAYRLVQEAVTNIIKHSGAGSHASVRISWSEVLTLDVVDDGAGRRPEARRGLSTGHGLLGLAERIALFGGELTASPYRSGFRVTATLPLSPPPSPPPGTAG</sequence>
<dbReference type="InterPro" id="IPR011712">
    <property type="entry name" value="Sig_transdc_His_kin_sub3_dim/P"/>
</dbReference>
<feature type="transmembrane region" description="Helical" evidence="9">
    <location>
        <begin position="75"/>
        <end position="106"/>
    </location>
</feature>
<feature type="transmembrane region" description="Helical" evidence="9">
    <location>
        <begin position="118"/>
        <end position="136"/>
    </location>
</feature>
<keyword evidence="9" id="KW-1133">Transmembrane helix</keyword>
<dbReference type="InterPro" id="IPR003594">
    <property type="entry name" value="HATPase_dom"/>
</dbReference>
<gene>
    <name evidence="11" type="ORF">DR950_26880</name>
</gene>
<accession>A0A372ZZV3</accession>
<evidence type="ECO:0000256" key="9">
    <source>
        <dbReference type="SAM" id="Phobius"/>
    </source>
</evidence>
<keyword evidence="5" id="KW-0547">Nucleotide-binding</keyword>
<evidence type="ECO:0000256" key="7">
    <source>
        <dbReference type="ARBA" id="ARBA00022840"/>
    </source>
</evidence>
<dbReference type="GO" id="GO:0016020">
    <property type="term" value="C:membrane"/>
    <property type="evidence" value="ECO:0007669"/>
    <property type="project" value="InterPro"/>
</dbReference>
<keyword evidence="9" id="KW-0472">Membrane</keyword>
<evidence type="ECO:0000256" key="8">
    <source>
        <dbReference type="ARBA" id="ARBA00023012"/>
    </source>
</evidence>
<evidence type="ECO:0000259" key="10">
    <source>
        <dbReference type="SMART" id="SM00387"/>
    </source>
</evidence>
<dbReference type="RefSeq" id="WP_117489086.1">
    <property type="nucleotide sequence ID" value="NZ_QVIG01000001.1"/>
</dbReference>
<dbReference type="Gene3D" id="1.20.5.1930">
    <property type="match status" value="1"/>
</dbReference>
<dbReference type="PANTHER" id="PTHR24421">
    <property type="entry name" value="NITRATE/NITRITE SENSOR PROTEIN NARX-RELATED"/>
    <property type="match status" value="1"/>
</dbReference>
<dbReference type="AlphaFoldDB" id="A0A372ZZV3"/>
<keyword evidence="7" id="KW-0067">ATP-binding</keyword>
<dbReference type="CDD" id="cd16917">
    <property type="entry name" value="HATPase_UhpB-NarQ-NarX-like"/>
    <property type="match status" value="1"/>
</dbReference>
<comment type="catalytic activity">
    <reaction evidence="1">
        <text>ATP + protein L-histidine = ADP + protein N-phospho-L-histidine.</text>
        <dbReference type="EC" id="2.7.13.3"/>
    </reaction>
</comment>
<evidence type="ECO:0000313" key="12">
    <source>
        <dbReference type="Proteomes" id="UP000263377"/>
    </source>
</evidence>
<dbReference type="SMART" id="SM00387">
    <property type="entry name" value="HATPase_c"/>
    <property type="match status" value="1"/>
</dbReference>
<evidence type="ECO:0000256" key="1">
    <source>
        <dbReference type="ARBA" id="ARBA00000085"/>
    </source>
</evidence>
<keyword evidence="8" id="KW-0902">Two-component regulatory system</keyword>
<keyword evidence="4" id="KW-0808">Transferase</keyword>
<reference evidence="11 12" key="1">
    <citation type="submission" date="2018-08" db="EMBL/GenBank/DDBJ databases">
        <title>Diversity &amp; Physiological Properties of Lignin-Decomposing Actinobacteria from Soil.</title>
        <authorList>
            <person name="Roh S.G."/>
            <person name="Kim S.B."/>
        </authorList>
    </citation>
    <scope>NUCLEOTIDE SEQUENCE [LARGE SCALE GENOMIC DNA]</scope>
    <source>
        <strain evidence="11 12">MMS17-GH009</strain>
    </source>
</reference>
<proteinExistence type="predicted"/>